<feature type="chain" id="PRO_5042175110" evidence="2">
    <location>
        <begin position="25"/>
        <end position="141"/>
    </location>
</feature>
<proteinExistence type="predicted"/>
<name>A0AAD3P5U4_NEPGR</name>
<feature type="signal peptide" evidence="2">
    <location>
        <begin position="1"/>
        <end position="24"/>
    </location>
</feature>
<reference evidence="3" key="1">
    <citation type="submission" date="2023-05" db="EMBL/GenBank/DDBJ databases">
        <title>Nepenthes gracilis genome sequencing.</title>
        <authorList>
            <person name="Fukushima K."/>
        </authorList>
    </citation>
    <scope>NUCLEOTIDE SEQUENCE</scope>
    <source>
        <strain evidence="3">SING2019-196</strain>
    </source>
</reference>
<organism evidence="3 4">
    <name type="scientific">Nepenthes gracilis</name>
    <name type="common">Slender pitcher plant</name>
    <dbReference type="NCBI Taxonomy" id="150966"/>
    <lineage>
        <taxon>Eukaryota</taxon>
        <taxon>Viridiplantae</taxon>
        <taxon>Streptophyta</taxon>
        <taxon>Embryophyta</taxon>
        <taxon>Tracheophyta</taxon>
        <taxon>Spermatophyta</taxon>
        <taxon>Magnoliopsida</taxon>
        <taxon>eudicotyledons</taxon>
        <taxon>Gunneridae</taxon>
        <taxon>Pentapetalae</taxon>
        <taxon>Caryophyllales</taxon>
        <taxon>Nepenthaceae</taxon>
        <taxon>Nepenthes</taxon>
    </lineage>
</organism>
<feature type="compositionally biased region" description="Gly residues" evidence="1">
    <location>
        <begin position="68"/>
        <end position="92"/>
    </location>
</feature>
<gene>
    <name evidence="3" type="ORF">Nepgr_001324</name>
</gene>
<feature type="region of interest" description="Disordered" evidence="1">
    <location>
        <begin position="45"/>
        <end position="107"/>
    </location>
</feature>
<sequence length="141" mass="14184">MGIKQANFVCILVSFSLVLCKSSSHPSSYHEGFASAEPHAINAGRTISNINSSKNQTGSGSLVDGIRIEGGNGGRGGGKGGPTPSGGSGGNGKSTPSSDDSRHAAGAANIHHHLGSSSRSQSHRRLGLAAAILVTLLFGHE</sequence>
<feature type="compositionally biased region" description="Polar residues" evidence="1">
    <location>
        <begin position="45"/>
        <end position="60"/>
    </location>
</feature>
<dbReference type="AlphaFoldDB" id="A0AAD3P5U4"/>
<evidence type="ECO:0000313" key="3">
    <source>
        <dbReference type="EMBL" id="GMG99484.1"/>
    </source>
</evidence>
<evidence type="ECO:0000313" key="4">
    <source>
        <dbReference type="Proteomes" id="UP001279734"/>
    </source>
</evidence>
<accession>A0AAD3P5U4</accession>
<keyword evidence="2" id="KW-0732">Signal</keyword>
<protein>
    <submittedName>
        <fullName evidence="3">Uncharacterized protein</fullName>
    </submittedName>
</protein>
<dbReference type="EMBL" id="BSYO01000001">
    <property type="protein sequence ID" value="GMG99484.1"/>
    <property type="molecule type" value="Genomic_DNA"/>
</dbReference>
<evidence type="ECO:0000256" key="1">
    <source>
        <dbReference type="SAM" id="MobiDB-lite"/>
    </source>
</evidence>
<keyword evidence="4" id="KW-1185">Reference proteome</keyword>
<evidence type="ECO:0000256" key="2">
    <source>
        <dbReference type="SAM" id="SignalP"/>
    </source>
</evidence>
<dbReference type="Proteomes" id="UP001279734">
    <property type="component" value="Unassembled WGS sequence"/>
</dbReference>
<comment type="caution">
    <text evidence="3">The sequence shown here is derived from an EMBL/GenBank/DDBJ whole genome shotgun (WGS) entry which is preliminary data.</text>
</comment>